<dbReference type="EMBL" id="MN740760">
    <property type="protein sequence ID" value="QHS81868.1"/>
    <property type="molecule type" value="Genomic_DNA"/>
</dbReference>
<proteinExistence type="predicted"/>
<reference evidence="1" key="1">
    <citation type="journal article" date="2020" name="Nature">
        <title>Giant virus diversity and host interactions through global metagenomics.</title>
        <authorList>
            <person name="Schulz F."/>
            <person name="Roux S."/>
            <person name="Paez-Espino D."/>
            <person name="Jungbluth S."/>
            <person name="Walsh D.A."/>
            <person name="Denef V.J."/>
            <person name="McMahon K.D."/>
            <person name="Konstantinidis K.T."/>
            <person name="Eloe-Fadrosh E.A."/>
            <person name="Kyrpides N.C."/>
            <person name="Woyke T."/>
        </authorList>
    </citation>
    <scope>NUCLEOTIDE SEQUENCE</scope>
    <source>
        <strain evidence="1">GVMAG-S-1101164-72</strain>
    </source>
</reference>
<sequence length="459" mass="50764">MTCLKTGPSYQIGLGPDHICRSCKEMNRGSNPIPDIALGSATVAALTTTTVTTEEKPKRSRLANVLVAASSAVNTGATYVAKSNSVLAPLASQYLAKQSTDSAADQGRQLEEIIHAAAQKIPGISRVLRELEIRSFFGDSSLNGVDHMITLGQVHILIQDKWKETTTQQEVSQFITCAERIQSRLEKTDRIYLIWASKKEPTSNSAKMLNERNVTQVCCGVSLEALSRCVILQVCECLSVSPIASLMSIESVVKPVPMGPSRHAAVAVPVTTVATPAPVVILPFDETVEGKREIDAMKQLITSIRNGILQRAETAMRMDGIPDIYMLWTSAMPKSLEDWWSGTVTKVDFNGYLKTVKNICWPTSKKHLPFRNLCYYTKLRKISVEFATLAADYELRRKGLLGKKSVWAKALPVLKALAEPMTDAEFRGGVKDTLDYRQEKPEHVRHLEMAFHTHQCTPY</sequence>
<protein>
    <submittedName>
        <fullName evidence="1">Uncharacterized protein</fullName>
    </submittedName>
</protein>
<name>A0A6C0AQ29_9ZZZZ</name>
<dbReference type="AlphaFoldDB" id="A0A6C0AQ29"/>
<organism evidence="1">
    <name type="scientific">viral metagenome</name>
    <dbReference type="NCBI Taxonomy" id="1070528"/>
    <lineage>
        <taxon>unclassified sequences</taxon>
        <taxon>metagenomes</taxon>
        <taxon>organismal metagenomes</taxon>
    </lineage>
</organism>
<evidence type="ECO:0000313" key="1">
    <source>
        <dbReference type="EMBL" id="QHS81868.1"/>
    </source>
</evidence>
<accession>A0A6C0AQ29</accession>